<dbReference type="OrthoDB" id="2400963at2759"/>
<dbReference type="AlphaFoldDB" id="A0A9P7XIU3"/>
<keyword evidence="3" id="KW-1185">Reference proteome</keyword>
<protein>
    <submittedName>
        <fullName evidence="2">Uncharacterized protein</fullName>
    </submittedName>
</protein>
<gene>
    <name evidence="2" type="ORF">KI688_007047</name>
</gene>
<evidence type="ECO:0000313" key="2">
    <source>
        <dbReference type="EMBL" id="KAG9061896.1"/>
    </source>
</evidence>
<evidence type="ECO:0000256" key="1">
    <source>
        <dbReference type="SAM" id="MobiDB-lite"/>
    </source>
</evidence>
<dbReference type="Proteomes" id="UP000707451">
    <property type="component" value="Unassembled WGS sequence"/>
</dbReference>
<feature type="compositionally biased region" description="Polar residues" evidence="1">
    <location>
        <begin position="109"/>
        <end position="121"/>
    </location>
</feature>
<feature type="region of interest" description="Disordered" evidence="1">
    <location>
        <begin position="63"/>
        <end position="126"/>
    </location>
</feature>
<reference evidence="2" key="1">
    <citation type="submission" date="2021-06" db="EMBL/GenBank/DDBJ databases">
        <title>Genome Sequence of Mortierella hyaline Strain SCG-10, a Cold-Adapted, Nitrate-Reducing Fungus Isolated from Soil in Minnesota, USA.</title>
        <authorList>
            <person name="Aldossari N."/>
        </authorList>
    </citation>
    <scope>NUCLEOTIDE SEQUENCE</scope>
    <source>
        <strain evidence="2">SCG-10</strain>
    </source>
</reference>
<feature type="compositionally biased region" description="Basic and acidic residues" evidence="1">
    <location>
        <begin position="71"/>
        <end position="106"/>
    </location>
</feature>
<dbReference type="EMBL" id="JAHRHY010000022">
    <property type="protein sequence ID" value="KAG9061896.1"/>
    <property type="molecule type" value="Genomic_DNA"/>
</dbReference>
<accession>A0A9P7XIU3</accession>
<sequence length="172" mass="19485">MLTTTSLPDELTGDVTIVGYDDQQPKLATSHEDITSQRLMKAHVENNSKQVLDPSDVEKALETVSSQAVQRKTEKELKKMVKEQDKAEKEQDKVEKEQKKRQKQEQQESTTSVPSDRQQPPQLHDFCPTGTYISMVITYPADVVNFQVVRPDPKPELKGLQPVSIDINGLFH</sequence>
<organism evidence="2 3">
    <name type="scientific">Linnemannia hyalina</name>
    <dbReference type="NCBI Taxonomy" id="64524"/>
    <lineage>
        <taxon>Eukaryota</taxon>
        <taxon>Fungi</taxon>
        <taxon>Fungi incertae sedis</taxon>
        <taxon>Mucoromycota</taxon>
        <taxon>Mortierellomycotina</taxon>
        <taxon>Mortierellomycetes</taxon>
        <taxon>Mortierellales</taxon>
        <taxon>Mortierellaceae</taxon>
        <taxon>Linnemannia</taxon>
    </lineage>
</organism>
<comment type="caution">
    <text evidence="2">The sequence shown here is derived from an EMBL/GenBank/DDBJ whole genome shotgun (WGS) entry which is preliminary data.</text>
</comment>
<proteinExistence type="predicted"/>
<evidence type="ECO:0000313" key="3">
    <source>
        <dbReference type="Proteomes" id="UP000707451"/>
    </source>
</evidence>
<name>A0A9P7XIU3_9FUNG</name>